<evidence type="ECO:0000313" key="2">
    <source>
        <dbReference type="Proteomes" id="UP001189429"/>
    </source>
</evidence>
<protein>
    <submittedName>
        <fullName evidence="1">Uncharacterized protein</fullName>
    </submittedName>
</protein>
<gene>
    <name evidence="1" type="ORF">PCOR1329_LOCUS26678</name>
</gene>
<sequence>MEHLTRQRRVMHIGKPMDKHAYFEELGNHKFVASPPDKGQDCHRTYEALAMGSIPIVSRSLRSLFKTLKVNVVELEDDEWENLTNINVTKKFRKAEQLYDYRIPEALYLRYGKGRINKGV</sequence>
<proteinExistence type="predicted"/>
<evidence type="ECO:0000313" key="1">
    <source>
        <dbReference type="EMBL" id="CAK0827054.1"/>
    </source>
</evidence>
<dbReference type="PANTHER" id="PTHR15576:SF1">
    <property type="entry name" value="RIBITOL-5-PHOSPHATE XYLOSYLTRANSFERASE 1"/>
    <property type="match status" value="1"/>
</dbReference>
<reference evidence="1" key="1">
    <citation type="submission" date="2023-10" db="EMBL/GenBank/DDBJ databases">
        <authorList>
            <person name="Chen Y."/>
            <person name="Shah S."/>
            <person name="Dougan E. K."/>
            <person name="Thang M."/>
            <person name="Chan C."/>
        </authorList>
    </citation>
    <scope>NUCLEOTIDE SEQUENCE [LARGE SCALE GENOMIC DNA]</scope>
</reference>
<keyword evidence="2" id="KW-1185">Reference proteome</keyword>
<dbReference type="PANTHER" id="PTHR15576">
    <property type="entry name" value="RIBITOL-5-PHOSPHATE XYLOSYLTRANSFERASE 1"/>
    <property type="match status" value="1"/>
</dbReference>
<dbReference type="InterPro" id="IPR055286">
    <property type="entry name" value="RXYLT1-like"/>
</dbReference>
<accession>A0ABN9S5Q7</accession>
<organism evidence="1 2">
    <name type="scientific">Prorocentrum cordatum</name>
    <dbReference type="NCBI Taxonomy" id="2364126"/>
    <lineage>
        <taxon>Eukaryota</taxon>
        <taxon>Sar</taxon>
        <taxon>Alveolata</taxon>
        <taxon>Dinophyceae</taxon>
        <taxon>Prorocentrales</taxon>
        <taxon>Prorocentraceae</taxon>
        <taxon>Prorocentrum</taxon>
    </lineage>
</organism>
<name>A0ABN9S5Q7_9DINO</name>
<comment type="caution">
    <text evidence="1">The sequence shown here is derived from an EMBL/GenBank/DDBJ whole genome shotgun (WGS) entry which is preliminary data.</text>
</comment>
<dbReference type="EMBL" id="CAUYUJ010009535">
    <property type="protein sequence ID" value="CAK0827054.1"/>
    <property type="molecule type" value="Genomic_DNA"/>
</dbReference>
<dbReference type="Proteomes" id="UP001189429">
    <property type="component" value="Unassembled WGS sequence"/>
</dbReference>